<keyword evidence="3 7" id="KW-0479">Metal-binding</keyword>
<dbReference type="RefSeq" id="WP_121852260.1">
    <property type="nucleotide sequence ID" value="NZ_CP037952.1"/>
</dbReference>
<keyword evidence="4 9" id="KW-0732">Signal</keyword>
<feature type="binding site" evidence="7">
    <location>
        <position position="223"/>
    </location>
    <ligand>
        <name>Zn(2+)</name>
        <dbReference type="ChEBI" id="CHEBI:29105"/>
        <label>1</label>
    </ligand>
</feature>
<dbReference type="PIRSF" id="PIRSF036685">
    <property type="entry name" value="BacLeuNPeptidase"/>
    <property type="match status" value="1"/>
</dbReference>
<dbReference type="PANTHER" id="PTHR12147">
    <property type="entry name" value="METALLOPEPTIDASE M28 FAMILY MEMBER"/>
    <property type="match status" value="1"/>
</dbReference>
<keyword evidence="6 7" id="KW-0862">Zinc</keyword>
<keyword evidence="1" id="KW-0031">Aminopeptidase</keyword>
<dbReference type="InterPro" id="IPR007484">
    <property type="entry name" value="Peptidase_M28"/>
</dbReference>
<keyword evidence="2" id="KW-0645">Protease</keyword>
<protein>
    <submittedName>
        <fullName evidence="11">M20/M25/M40 family metallo-hydrolase</fullName>
    </submittedName>
</protein>
<feature type="chain" id="PRO_5017427009" evidence="9">
    <location>
        <begin position="20"/>
        <end position="394"/>
    </location>
</feature>
<evidence type="ECO:0000259" key="10">
    <source>
        <dbReference type="Pfam" id="PF04389"/>
    </source>
</evidence>
<feature type="binding site" evidence="7">
    <location>
        <position position="258"/>
    </location>
    <ligand>
        <name>Zn(2+)</name>
        <dbReference type="ChEBI" id="CHEBI:29105"/>
        <label>2</label>
        <note>catalytic</note>
    </ligand>
</feature>
<feature type="binding site" evidence="7">
    <location>
        <position position="283"/>
    </location>
    <ligand>
        <name>Zn(2+)</name>
        <dbReference type="ChEBI" id="CHEBI:29105"/>
        <label>1</label>
    </ligand>
</feature>
<comment type="cofactor">
    <cofactor evidence="7">
        <name>Zn(2+)</name>
        <dbReference type="ChEBI" id="CHEBI:29105"/>
    </cofactor>
    <text evidence="7">Binds 2 Zn(2+) ions per subunit.</text>
</comment>
<evidence type="ECO:0000313" key="12">
    <source>
        <dbReference type="Proteomes" id="UP000273022"/>
    </source>
</evidence>
<dbReference type="SUPFAM" id="SSF53187">
    <property type="entry name" value="Zn-dependent exopeptidases"/>
    <property type="match status" value="1"/>
</dbReference>
<evidence type="ECO:0000256" key="5">
    <source>
        <dbReference type="ARBA" id="ARBA00022801"/>
    </source>
</evidence>
<dbReference type="Pfam" id="PF04389">
    <property type="entry name" value="Peptidase_M28"/>
    <property type="match status" value="1"/>
</dbReference>
<keyword evidence="8" id="KW-1015">Disulfide bond</keyword>
<feature type="binding site" evidence="7">
    <location>
        <position position="203"/>
    </location>
    <ligand>
        <name>Zn(2+)</name>
        <dbReference type="ChEBI" id="CHEBI:29105"/>
        <label>1</label>
    </ligand>
</feature>
<evidence type="ECO:0000256" key="3">
    <source>
        <dbReference type="ARBA" id="ARBA00022723"/>
    </source>
</evidence>
<name>A0A3A6UB70_9GAMM</name>
<keyword evidence="5 11" id="KW-0378">Hydrolase</keyword>
<dbReference type="Gene3D" id="3.40.630.10">
    <property type="entry name" value="Zn peptidases"/>
    <property type="match status" value="1"/>
</dbReference>
<dbReference type="InterPro" id="IPR012189">
    <property type="entry name" value="Pept_M28E_Ap1"/>
</dbReference>
<organism evidence="11 12">
    <name type="scientific">Parashewanella spongiae</name>
    <dbReference type="NCBI Taxonomy" id="342950"/>
    <lineage>
        <taxon>Bacteria</taxon>
        <taxon>Pseudomonadati</taxon>
        <taxon>Pseudomonadota</taxon>
        <taxon>Gammaproteobacteria</taxon>
        <taxon>Alteromonadales</taxon>
        <taxon>Shewanellaceae</taxon>
        <taxon>Parashewanella</taxon>
    </lineage>
</organism>
<accession>A0A3A6UB70</accession>
<evidence type="ECO:0000256" key="8">
    <source>
        <dbReference type="PIRSR" id="PIRSR036685-2"/>
    </source>
</evidence>
<evidence type="ECO:0000256" key="6">
    <source>
        <dbReference type="ARBA" id="ARBA00022833"/>
    </source>
</evidence>
<sequence>MFKHYLLAIIATVSSASQADTPEPMYWVTLKNDAVSQEVQSQITPLNHGLQAAPTDVSVIHINQSQLKQLQQDLHQGGEHGGYMVHASRQDALDSANMPITSNIFTAPTLNQQAIIESLLPQLDAAKIIDMINKQTQFKNRIYTLSTGQLASHALRQNWANLVKGLPYASVSQIKHQKFLQDSVQVTFTGSKYPDDIVVLGGHLDSTAGMFHTKHTKAPGADDNASGIASLTDIIRVFAENQIQPERTIIFFGYAAEEGGLLGSQDVARNYENKHVLSALQMDMTNYRGSDKDYVFMTDYTDTGLTHFLETLSDTYLSDLTYGEDRCGYACSDHASWHKIGVPSAMPSEAKMREINRYIHSSNDTLEHSDTTGIHALNISKLALTYAVEMGFID</sequence>
<keyword evidence="12" id="KW-1185">Reference proteome</keyword>
<feature type="domain" description="Peptidase M28" evidence="10">
    <location>
        <begin position="185"/>
        <end position="378"/>
    </location>
</feature>
<evidence type="ECO:0000313" key="11">
    <source>
        <dbReference type="EMBL" id="RJY18820.1"/>
    </source>
</evidence>
<evidence type="ECO:0000256" key="2">
    <source>
        <dbReference type="ARBA" id="ARBA00022670"/>
    </source>
</evidence>
<dbReference type="InterPro" id="IPR045175">
    <property type="entry name" value="M28_fam"/>
</dbReference>
<feature type="signal peptide" evidence="9">
    <location>
        <begin position="1"/>
        <end position="19"/>
    </location>
</feature>
<dbReference type="GO" id="GO:0004177">
    <property type="term" value="F:aminopeptidase activity"/>
    <property type="evidence" value="ECO:0007669"/>
    <property type="project" value="UniProtKB-KW"/>
</dbReference>
<dbReference type="OrthoDB" id="9789219at2"/>
<feature type="binding site" evidence="7">
    <location>
        <position position="360"/>
    </location>
    <ligand>
        <name>Zn(2+)</name>
        <dbReference type="ChEBI" id="CHEBI:29105"/>
        <label>2</label>
        <note>catalytic</note>
    </ligand>
</feature>
<dbReference type="GO" id="GO:0046872">
    <property type="term" value="F:metal ion binding"/>
    <property type="evidence" value="ECO:0007669"/>
    <property type="project" value="UniProtKB-KW"/>
</dbReference>
<dbReference type="Proteomes" id="UP000273022">
    <property type="component" value="Unassembled WGS sequence"/>
</dbReference>
<proteinExistence type="predicted"/>
<dbReference type="AlphaFoldDB" id="A0A3A6UB70"/>
<feature type="disulfide bond" evidence="8">
    <location>
        <begin position="327"/>
        <end position="331"/>
    </location>
</feature>
<dbReference type="GO" id="GO:0008235">
    <property type="term" value="F:metalloexopeptidase activity"/>
    <property type="evidence" value="ECO:0007669"/>
    <property type="project" value="InterPro"/>
</dbReference>
<dbReference type="PANTHER" id="PTHR12147:SF56">
    <property type="entry name" value="AMINOPEPTIDASE YDR415C-RELATED"/>
    <property type="match status" value="1"/>
</dbReference>
<dbReference type="GO" id="GO:0006508">
    <property type="term" value="P:proteolysis"/>
    <property type="evidence" value="ECO:0007669"/>
    <property type="project" value="UniProtKB-KW"/>
</dbReference>
<reference evidence="11 12" key="1">
    <citation type="submission" date="2018-09" db="EMBL/GenBank/DDBJ databases">
        <title>Phylogeny of the Shewanellaceae, and recommendation for two new genera, Pseudoshewanella and Parashewanella.</title>
        <authorList>
            <person name="Wang G."/>
        </authorList>
    </citation>
    <scope>NUCLEOTIDE SEQUENCE [LARGE SCALE GENOMIC DNA]</scope>
    <source>
        <strain evidence="11 12">KCTC 22492</strain>
    </source>
</reference>
<dbReference type="EMBL" id="QYYH01000014">
    <property type="protein sequence ID" value="RJY18820.1"/>
    <property type="molecule type" value="Genomic_DNA"/>
</dbReference>
<evidence type="ECO:0000256" key="7">
    <source>
        <dbReference type="PIRSR" id="PIRSR036685-1"/>
    </source>
</evidence>
<evidence type="ECO:0000256" key="9">
    <source>
        <dbReference type="SAM" id="SignalP"/>
    </source>
</evidence>
<gene>
    <name evidence="11" type="ORF">D5R81_03450</name>
</gene>
<evidence type="ECO:0000256" key="1">
    <source>
        <dbReference type="ARBA" id="ARBA00022438"/>
    </source>
</evidence>
<evidence type="ECO:0000256" key="4">
    <source>
        <dbReference type="ARBA" id="ARBA00022729"/>
    </source>
</evidence>
<comment type="caution">
    <text evidence="11">The sequence shown here is derived from an EMBL/GenBank/DDBJ whole genome shotgun (WGS) entry which is preliminary data.</text>
</comment>